<evidence type="ECO:0000313" key="9">
    <source>
        <dbReference type="Proteomes" id="UP000246078"/>
    </source>
</evidence>
<dbReference type="VEuPathDB" id="TriTrypDB:C3747_249g13"/>
<dbReference type="OrthoDB" id="567788at2759"/>
<evidence type="ECO:0000256" key="6">
    <source>
        <dbReference type="RuleBase" id="RU363132"/>
    </source>
</evidence>
<dbReference type="VEuPathDB" id="TriTrypDB:TCSYLVIO_003288"/>
<dbReference type="VEuPathDB" id="TriTrypDB:TcCL_NonESM02913"/>
<protein>
    <recommendedName>
        <fullName evidence="6">Reticulon-like protein</fullName>
    </recommendedName>
</protein>
<dbReference type="InterPro" id="IPR045064">
    <property type="entry name" value="Reticulon-like"/>
</dbReference>
<dbReference type="PROSITE" id="PS50845">
    <property type="entry name" value="RETICULON"/>
    <property type="match status" value="1"/>
</dbReference>
<dbReference type="EMBL" id="PRFC01000249">
    <property type="protein sequence ID" value="PWU96871.1"/>
    <property type="molecule type" value="Genomic_DNA"/>
</dbReference>
<sequence length="186" mass="21016">MAFCIISESRGMSLWDMLAWHRPKVTGVLLGTVLSVLTFFCLMKYTMVTFLCRILQLVLLAGVLLGFTNRWHLTSDDIHEAVNRLVDCATPRLVTALESMHQLVTWRDYRRSGLVTLVSFVVALLGNLVSDAALLTFFLLLAFTVPAVYEKKKDLIDNWISAATAQVEKYMGKIKTKVEEATKKKE</sequence>
<evidence type="ECO:0000313" key="8">
    <source>
        <dbReference type="EMBL" id="PWU96871.1"/>
    </source>
</evidence>
<dbReference type="VEuPathDB" id="TriTrypDB:BCY84_01073"/>
<feature type="transmembrane region" description="Helical" evidence="6">
    <location>
        <begin position="50"/>
        <end position="67"/>
    </location>
</feature>
<dbReference type="GO" id="GO:0009617">
    <property type="term" value="P:response to bacterium"/>
    <property type="evidence" value="ECO:0007669"/>
    <property type="project" value="InterPro"/>
</dbReference>
<dbReference type="PANTHER" id="PTHR10994:SF193">
    <property type="entry name" value="RETICULON-LIKE PROTEIN"/>
    <property type="match status" value="1"/>
</dbReference>
<keyword evidence="4 6" id="KW-1133">Transmembrane helix</keyword>
<feature type="domain" description="Reticulon" evidence="7">
    <location>
        <begin position="14"/>
        <end position="186"/>
    </location>
</feature>
<name>A0A2V2VKK4_TRYCR</name>
<evidence type="ECO:0000256" key="3">
    <source>
        <dbReference type="ARBA" id="ARBA00022824"/>
    </source>
</evidence>
<evidence type="ECO:0000256" key="2">
    <source>
        <dbReference type="ARBA" id="ARBA00022692"/>
    </source>
</evidence>
<proteinExistence type="predicted"/>
<keyword evidence="5 6" id="KW-0472">Membrane</keyword>
<evidence type="ECO:0000256" key="4">
    <source>
        <dbReference type="ARBA" id="ARBA00022989"/>
    </source>
</evidence>
<evidence type="ECO:0000256" key="5">
    <source>
        <dbReference type="ARBA" id="ARBA00023136"/>
    </source>
</evidence>
<dbReference type="OMA" id="TICADFK"/>
<dbReference type="VEuPathDB" id="TriTrypDB:TcYC6_0097600"/>
<keyword evidence="3 6" id="KW-0256">Endoplasmic reticulum</keyword>
<evidence type="ECO:0000259" key="7">
    <source>
        <dbReference type="PROSITE" id="PS50845"/>
    </source>
</evidence>
<comment type="caution">
    <text evidence="8">The sequence shown here is derived from an EMBL/GenBank/DDBJ whole genome shotgun (WGS) entry which is preliminary data.</text>
</comment>
<dbReference type="Pfam" id="PF02453">
    <property type="entry name" value="Reticulon"/>
    <property type="match status" value="1"/>
</dbReference>
<dbReference type="GO" id="GO:0005789">
    <property type="term" value="C:endoplasmic reticulum membrane"/>
    <property type="evidence" value="ECO:0007669"/>
    <property type="project" value="UniProtKB-SubCell"/>
</dbReference>
<organism evidence="8 9">
    <name type="scientific">Trypanosoma cruzi</name>
    <dbReference type="NCBI Taxonomy" id="5693"/>
    <lineage>
        <taxon>Eukaryota</taxon>
        <taxon>Discoba</taxon>
        <taxon>Euglenozoa</taxon>
        <taxon>Kinetoplastea</taxon>
        <taxon>Metakinetoplastina</taxon>
        <taxon>Trypanosomatida</taxon>
        <taxon>Trypanosomatidae</taxon>
        <taxon>Trypanosoma</taxon>
        <taxon>Schizotrypanum</taxon>
    </lineage>
</organism>
<reference evidence="8 9" key="1">
    <citation type="journal article" date="2018" name="Microb. Genom.">
        <title>Expanding an expanded genome: long-read sequencing of Trypanosoma cruzi.</title>
        <authorList>
            <person name="Berna L."/>
            <person name="Rodriguez M."/>
            <person name="Chiribao M.L."/>
            <person name="Parodi-Talice A."/>
            <person name="Pita S."/>
            <person name="Rijo G."/>
            <person name="Alvarez-Valin F."/>
            <person name="Robello C."/>
        </authorList>
    </citation>
    <scope>NUCLEOTIDE SEQUENCE [LARGE SCALE GENOMIC DNA]</scope>
    <source>
        <strain evidence="8 9">TCC</strain>
    </source>
</reference>
<feature type="transmembrane region" description="Helical" evidence="6">
    <location>
        <begin position="25"/>
        <end position="43"/>
    </location>
</feature>
<dbReference type="VEuPathDB" id="TriTrypDB:TcBrA4_0028480"/>
<dbReference type="VEuPathDB" id="TriTrypDB:TcCLB.511517.37"/>
<dbReference type="PANTHER" id="PTHR10994">
    <property type="entry name" value="RETICULON"/>
    <property type="match status" value="1"/>
</dbReference>
<keyword evidence="2 6" id="KW-0812">Transmembrane</keyword>
<dbReference type="VEuPathDB" id="TriTrypDB:C4B63_18g282"/>
<dbReference type="VEuPathDB" id="TriTrypDB:TCDM_02177"/>
<dbReference type="AlphaFoldDB" id="A0A2V2VKK4"/>
<dbReference type="InterPro" id="IPR003388">
    <property type="entry name" value="Reticulon"/>
</dbReference>
<accession>A0A2V2VKK4</accession>
<dbReference type="VEuPathDB" id="TriTrypDB:TcG_01067"/>
<feature type="transmembrane region" description="Helical" evidence="6">
    <location>
        <begin position="114"/>
        <end position="143"/>
    </location>
</feature>
<dbReference type="Proteomes" id="UP000246078">
    <property type="component" value="Unassembled WGS sequence"/>
</dbReference>
<gene>
    <name evidence="8" type="ORF">C3747_249g13</name>
</gene>
<comment type="subcellular location">
    <subcellularLocation>
        <location evidence="1 6">Endoplasmic reticulum membrane</location>
        <topology evidence="1 6">Multi-pass membrane protein</topology>
    </subcellularLocation>
</comment>
<evidence type="ECO:0000256" key="1">
    <source>
        <dbReference type="ARBA" id="ARBA00004477"/>
    </source>
</evidence>